<evidence type="ECO:0000256" key="2">
    <source>
        <dbReference type="SAM" id="Phobius"/>
    </source>
</evidence>
<proteinExistence type="predicted"/>
<keyword evidence="5" id="KW-1185">Reference proteome</keyword>
<reference evidence="4 5" key="1">
    <citation type="submission" date="2010-12" db="EMBL/GenBank/DDBJ databases">
        <title>The Genome Sequence of Coprobacillus sp. strain 29_1.</title>
        <authorList>
            <consortium name="The Broad Institute Genome Sequencing Platform"/>
            <person name="Earl A."/>
            <person name="Ward D."/>
            <person name="Feldgarden M."/>
            <person name="Gevers D."/>
            <person name="Daigneault M."/>
            <person name="Sibley C.D."/>
            <person name="White A."/>
            <person name="Strauss J."/>
            <person name="Allen-Vercoe E."/>
            <person name="Young S.K."/>
            <person name="Zeng Q."/>
            <person name="Gargeya S."/>
            <person name="Fitzgerald M."/>
            <person name="Haas B."/>
            <person name="Abouelleil A."/>
            <person name="Alvarado L."/>
            <person name="Arachchi H.M."/>
            <person name="Berlin A."/>
            <person name="Brown A."/>
            <person name="Chapman S.B."/>
            <person name="Chen Z."/>
            <person name="Dunbar C."/>
            <person name="Freedman E."/>
            <person name="Gearin G."/>
            <person name="Gellesch M."/>
            <person name="Goldberg J."/>
            <person name="Griggs A."/>
            <person name="Gujja S."/>
            <person name="Heilman E."/>
            <person name="Heiman D."/>
            <person name="Howarth C."/>
            <person name="Larson L."/>
            <person name="Lui A."/>
            <person name="MacDonald P.J.P."/>
            <person name="Mehta T."/>
            <person name="Montmayeur A."/>
            <person name="Murphy C."/>
            <person name="Neiman D."/>
            <person name="Pearson M."/>
            <person name="Priest M."/>
            <person name="Roberts A."/>
            <person name="Saif S."/>
            <person name="Shea T."/>
            <person name="Shenoy N."/>
            <person name="Sisk P."/>
            <person name="Stolte C."/>
            <person name="Sykes S."/>
            <person name="White J."/>
            <person name="Yandava C."/>
            <person name="Nusbaum C."/>
            <person name="Birren B."/>
        </authorList>
    </citation>
    <scope>NUCLEOTIDE SEQUENCE [LARGE SCALE GENOMIC DNA]</scope>
    <source>
        <strain evidence="4 5">29_1</strain>
    </source>
</reference>
<dbReference type="STRING" id="100884.GCA_000269565_03610"/>
<evidence type="ECO:0000259" key="3">
    <source>
        <dbReference type="Pfam" id="PF12733"/>
    </source>
</evidence>
<name>E7GGA1_9FIRM</name>
<accession>E7GGA1</accession>
<dbReference type="AlphaFoldDB" id="E7GGA1"/>
<feature type="compositionally biased region" description="Basic and acidic residues" evidence="1">
    <location>
        <begin position="127"/>
        <end position="136"/>
    </location>
</feature>
<dbReference type="EMBL" id="ADKX01000054">
    <property type="protein sequence ID" value="EFW02945.1"/>
    <property type="molecule type" value="Genomic_DNA"/>
</dbReference>
<gene>
    <name evidence="4" type="ORF">HMPREF9488_03794</name>
</gene>
<dbReference type="HOGENOM" id="CLU_045806_0_0_9"/>
<evidence type="ECO:0000313" key="4">
    <source>
        <dbReference type="EMBL" id="EFW02945.1"/>
    </source>
</evidence>
<keyword evidence="2" id="KW-0812">Transmembrane</keyword>
<feature type="compositionally biased region" description="Low complexity" evidence="1">
    <location>
        <begin position="85"/>
        <end position="103"/>
    </location>
</feature>
<dbReference type="InterPro" id="IPR025883">
    <property type="entry name" value="Cadherin-like_domain"/>
</dbReference>
<feature type="compositionally biased region" description="Gly residues" evidence="1">
    <location>
        <begin position="104"/>
        <end position="121"/>
    </location>
</feature>
<comment type="caution">
    <text evidence="4">The sequence shown here is derived from an EMBL/GenBank/DDBJ whole genome shotgun (WGS) entry which is preliminary data.</text>
</comment>
<feature type="region of interest" description="Disordered" evidence="1">
    <location>
        <begin position="85"/>
        <end position="143"/>
    </location>
</feature>
<feature type="transmembrane region" description="Helical" evidence="2">
    <location>
        <begin position="384"/>
        <end position="408"/>
    </location>
</feature>
<feature type="domain" description="Cadherin-like beta-sandwich-like" evidence="3">
    <location>
        <begin position="139"/>
        <end position="218"/>
    </location>
</feature>
<keyword evidence="2" id="KW-0472">Membrane</keyword>
<evidence type="ECO:0000313" key="5">
    <source>
        <dbReference type="Proteomes" id="UP000003157"/>
    </source>
</evidence>
<keyword evidence="2" id="KW-1133">Transmembrane helix</keyword>
<sequence>MNLSCLNVFAASFSVSASKSSVTPGGKFTVTISVGGAGQFNVSASNGSVSTNSVFADGSASVTVTAGQSGKTTVTVSAVDVTATDESPVTGSKSVSVSIKSSSNGGGSSSNGGSSNGGNSSGGSSETPKEDTRSKENNLSSLSISSGTLSPVFSADKTTYKVDLTSDIKKITINAKAKDSKASVSGTGEHELKVGENNFVITVKAENGSKKTYTISVYVTEKPSVFLKMGDQNLGVLNDYSKVDVPKGFEKTKITIDGNEISALKNDTLGLTVVYLQNETQGTGFYIYENNKIVRKFETITVNGKLYILMDAPQDLKGLQGLKSGNIKISEVEIPGWTFKDKDLKDYSVVYLMNELGEKSLYTYEATEQTLQKFKASESADNSVLTYIFIGTTVVFAAGTGVLAYLYFSFKKKSISAIKDYYDKKNQGE</sequence>
<protein>
    <recommendedName>
        <fullName evidence="3">Cadherin-like beta-sandwich-like domain-containing protein</fullName>
    </recommendedName>
</protein>
<evidence type="ECO:0000256" key="1">
    <source>
        <dbReference type="SAM" id="MobiDB-lite"/>
    </source>
</evidence>
<dbReference type="Pfam" id="PF12733">
    <property type="entry name" value="Cadherin-like"/>
    <property type="match status" value="1"/>
</dbReference>
<organism evidence="4 5">
    <name type="scientific">Coprobacillus cateniformis</name>
    <dbReference type="NCBI Taxonomy" id="100884"/>
    <lineage>
        <taxon>Bacteria</taxon>
        <taxon>Bacillati</taxon>
        <taxon>Bacillota</taxon>
        <taxon>Erysipelotrichia</taxon>
        <taxon>Erysipelotrichales</taxon>
        <taxon>Coprobacillaceae</taxon>
        <taxon>Coprobacillus</taxon>
    </lineage>
</organism>
<dbReference type="Proteomes" id="UP000003157">
    <property type="component" value="Unassembled WGS sequence"/>
</dbReference>
<dbReference type="eggNOG" id="COG2373">
    <property type="taxonomic scope" value="Bacteria"/>
</dbReference>
<dbReference type="RefSeq" id="WP_008790876.1">
    <property type="nucleotide sequence ID" value="NZ_GL636588.1"/>
</dbReference>